<gene>
    <name evidence="6" type="primary">SD_AK2</name>
</gene>
<dbReference type="Pfam" id="PF05191">
    <property type="entry name" value="ADK_lid"/>
    <property type="match status" value="1"/>
</dbReference>
<evidence type="ECO:0000256" key="4">
    <source>
        <dbReference type="RuleBase" id="RU003330"/>
    </source>
</evidence>
<dbReference type="EMBL" id="LT795120">
    <property type="protein sequence ID" value="SJX66721.1"/>
    <property type="molecule type" value="Genomic_DNA"/>
</dbReference>
<dbReference type="AlphaFoldDB" id="A0A2R7Z5J0"/>
<feature type="domain" description="Adenylate kinase active site lid" evidence="5">
    <location>
        <begin position="131"/>
        <end position="166"/>
    </location>
</feature>
<sequence length="218" mass="24057">MATDKSVKLILIGPPGAGKGTVAPKLKDDYGVTHLSTGDMLRSVILSGLPLGKKIKAVMDEGKLVDDELMGEMILAAIQDCERGFLLDGFPRNEKQAEMLQNILEKEGLKLNAVIQLAVEDDLLVERICGRLVHSQSGRTYHEKFAPPKVPMKDDVTGEDLCRRSDDNELTLRKRLDTYHTQTAPLVDFYSKLGLHSKVDASLTPAEVYAQVKTILDK</sequence>
<dbReference type="NCBIfam" id="NF011100">
    <property type="entry name" value="PRK14527.1"/>
    <property type="match status" value="1"/>
</dbReference>
<dbReference type="FunFam" id="3.40.50.300:FF:000106">
    <property type="entry name" value="Adenylate kinase mitochondrial"/>
    <property type="match status" value="1"/>
</dbReference>
<dbReference type="InterPro" id="IPR000850">
    <property type="entry name" value="Adenylat/UMP-CMP_kin"/>
</dbReference>
<evidence type="ECO:0000256" key="3">
    <source>
        <dbReference type="ARBA" id="ARBA00022777"/>
    </source>
</evidence>
<dbReference type="InterPro" id="IPR007862">
    <property type="entry name" value="Adenylate_kinase_lid-dom"/>
</dbReference>
<evidence type="ECO:0000313" key="6">
    <source>
        <dbReference type="EMBL" id="SJX66721.1"/>
    </source>
</evidence>
<proteinExistence type="inferred from homology"/>
<protein>
    <submittedName>
        <fullName evidence="6">AK2_SUBDO</fullName>
    </submittedName>
</protein>
<dbReference type="PRINTS" id="PR00094">
    <property type="entry name" value="ADENYLTKNASE"/>
</dbReference>
<dbReference type="GO" id="GO:0005524">
    <property type="term" value="F:ATP binding"/>
    <property type="evidence" value="ECO:0007669"/>
    <property type="project" value="InterPro"/>
</dbReference>
<name>A0A2R7Z5J0_SUBDO</name>
<dbReference type="HAMAP" id="MF_00235">
    <property type="entry name" value="Adenylate_kinase_Adk"/>
    <property type="match status" value="1"/>
</dbReference>
<dbReference type="PROSITE" id="PS00113">
    <property type="entry name" value="ADENYLATE_KINASE"/>
    <property type="match status" value="1"/>
</dbReference>
<organism evidence="6">
    <name type="scientific">Suberites domuncula</name>
    <name type="common">Sponge</name>
    <dbReference type="NCBI Taxonomy" id="55567"/>
    <lineage>
        <taxon>Eukaryota</taxon>
        <taxon>Metazoa</taxon>
        <taxon>Porifera</taxon>
        <taxon>Demospongiae</taxon>
        <taxon>Heteroscleromorpha</taxon>
        <taxon>Suberitida</taxon>
        <taxon>Suberitidae</taxon>
        <taxon>Suberites</taxon>
    </lineage>
</organism>
<dbReference type="InterPro" id="IPR006259">
    <property type="entry name" value="Adenyl_kin_sub"/>
</dbReference>
<dbReference type="InterPro" id="IPR033690">
    <property type="entry name" value="Adenylat_kinase_CS"/>
</dbReference>
<dbReference type="SUPFAM" id="SSF52540">
    <property type="entry name" value="P-loop containing nucleoside triphosphate hydrolases"/>
    <property type="match status" value="1"/>
</dbReference>
<reference evidence="6" key="2">
    <citation type="submission" date="2018-04" db="EMBL/GenBank/DDBJ databases">
        <title>Not yet decided.</title>
        <authorList>
            <person name="Mueller W.E.G."/>
        </authorList>
    </citation>
    <scope>NUCLEOTIDE SEQUENCE</scope>
</reference>
<keyword evidence="1 4" id="KW-0808">Transferase</keyword>
<keyword evidence="2" id="KW-0547">Nucleotide-binding</keyword>
<dbReference type="CDD" id="cd01428">
    <property type="entry name" value="ADK"/>
    <property type="match status" value="1"/>
</dbReference>
<dbReference type="GO" id="GO:0004017">
    <property type="term" value="F:AMP kinase activity"/>
    <property type="evidence" value="ECO:0007669"/>
    <property type="project" value="InterPro"/>
</dbReference>
<dbReference type="Gene3D" id="3.40.50.300">
    <property type="entry name" value="P-loop containing nucleotide triphosphate hydrolases"/>
    <property type="match status" value="1"/>
</dbReference>
<dbReference type="InterPro" id="IPR027417">
    <property type="entry name" value="P-loop_NTPase"/>
</dbReference>
<evidence type="ECO:0000256" key="1">
    <source>
        <dbReference type="ARBA" id="ARBA00022679"/>
    </source>
</evidence>
<evidence type="ECO:0000259" key="5">
    <source>
        <dbReference type="Pfam" id="PF05191"/>
    </source>
</evidence>
<dbReference type="Pfam" id="PF00406">
    <property type="entry name" value="ADK"/>
    <property type="match status" value="1"/>
</dbReference>
<keyword evidence="3 4" id="KW-0418">Kinase</keyword>
<comment type="similarity">
    <text evidence="4">Belongs to the adenylate kinase family.</text>
</comment>
<accession>A0A2R7Z5J0</accession>
<dbReference type="PANTHER" id="PTHR23359">
    <property type="entry name" value="NUCLEOTIDE KINASE"/>
    <property type="match status" value="1"/>
</dbReference>
<reference evidence="6" key="1">
    <citation type="submission" date="2017-02" db="EMBL/GenBank/DDBJ databases">
        <authorList>
            <person name="Peterson S.W."/>
        </authorList>
    </citation>
    <scope>NUCLEOTIDE SEQUENCE</scope>
</reference>
<dbReference type="NCBIfam" id="NF001381">
    <property type="entry name" value="PRK00279.1-3"/>
    <property type="match status" value="1"/>
</dbReference>
<evidence type="ECO:0000256" key="2">
    <source>
        <dbReference type="ARBA" id="ARBA00022741"/>
    </source>
</evidence>
<dbReference type="NCBIfam" id="TIGR01351">
    <property type="entry name" value="adk"/>
    <property type="match status" value="1"/>
</dbReference>